<dbReference type="GO" id="GO:0046872">
    <property type="term" value="F:metal ion binding"/>
    <property type="evidence" value="ECO:0007669"/>
    <property type="project" value="UniProtKB-UniRule"/>
</dbReference>
<dbReference type="Gene3D" id="2.40.340.10">
    <property type="entry name" value="MoeA, C-terminal, domain IV"/>
    <property type="match status" value="1"/>
</dbReference>
<protein>
    <recommendedName>
        <fullName evidence="6 13">Molybdopterin molybdenumtransferase</fullName>
        <ecNumber evidence="5 13">2.10.1.1</ecNumber>
    </recommendedName>
</protein>
<evidence type="ECO:0000256" key="8">
    <source>
        <dbReference type="ARBA" id="ARBA00022679"/>
    </source>
</evidence>
<dbReference type="SMART" id="SM00852">
    <property type="entry name" value="MoCF_biosynth"/>
    <property type="match status" value="1"/>
</dbReference>
<evidence type="ECO:0000256" key="13">
    <source>
        <dbReference type="RuleBase" id="RU365090"/>
    </source>
</evidence>
<dbReference type="RefSeq" id="WP_181471382.1">
    <property type="nucleotide sequence ID" value="NZ_JACEFG010000001.1"/>
</dbReference>
<evidence type="ECO:0000256" key="7">
    <source>
        <dbReference type="ARBA" id="ARBA00022505"/>
    </source>
</evidence>
<keyword evidence="8 13" id="KW-0808">Transferase</keyword>
<evidence type="ECO:0000256" key="3">
    <source>
        <dbReference type="ARBA" id="ARBA00005046"/>
    </source>
</evidence>
<dbReference type="GO" id="GO:0061599">
    <property type="term" value="F:molybdopterin molybdotransferase activity"/>
    <property type="evidence" value="ECO:0007669"/>
    <property type="project" value="UniProtKB-UniRule"/>
</dbReference>
<comment type="pathway">
    <text evidence="3 13">Cofactor biosynthesis; molybdopterin biosynthesis.</text>
</comment>
<evidence type="ECO:0000256" key="2">
    <source>
        <dbReference type="ARBA" id="ARBA00002901"/>
    </source>
</evidence>
<comment type="similarity">
    <text evidence="4 13">Belongs to the MoeA family.</text>
</comment>
<evidence type="ECO:0000313" key="16">
    <source>
        <dbReference type="Proteomes" id="UP000571017"/>
    </source>
</evidence>
<evidence type="ECO:0000256" key="5">
    <source>
        <dbReference type="ARBA" id="ARBA00013269"/>
    </source>
</evidence>
<dbReference type="Pfam" id="PF03454">
    <property type="entry name" value="MoeA_C"/>
    <property type="match status" value="1"/>
</dbReference>
<dbReference type="Pfam" id="PF03453">
    <property type="entry name" value="MoeA_N"/>
    <property type="match status" value="1"/>
</dbReference>
<dbReference type="Proteomes" id="UP000571017">
    <property type="component" value="Unassembled WGS sequence"/>
</dbReference>
<dbReference type="SUPFAM" id="SSF63882">
    <property type="entry name" value="MoeA N-terminal region -like"/>
    <property type="match status" value="1"/>
</dbReference>
<dbReference type="InterPro" id="IPR001453">
    <property type="entry name" value="MoaB/Mog_dom"/>
</dbReference>
<dbReference type="PANTHER" id="PTHR10192">
    <property type="entry name" value="MOLYBDOPTERIN BIOSYNTHESIS PROTEIN"/>
    <property type="match status" value="1"/>
</dbReference>
<evidence type="ECO:0000256" key="12">
    <source>
        <dbReference type="ARBA" id="ARBA00047317"/>
    </source>
</evidence>
<feature type="domain" description="MoaB/Mog" evidence="14">
    <location>
        <begin position="189"/>
        <end position="327"/>
    </location>
</feature>
<proteinExistence type="inferred from homology"/>
<dbReference type="NCBIfam" id="NF045515">
    <property type="entry name" value="Glp_gephyrin"/>
    <property type="match status" value="1"/>
</dbReference>
<keyword evidence="9 13" id="KW-0479">Metal-binding</keyword>
<dbReference type="EC" id="2.10.1.1" evidence="5 13"/>
<keyword evidence="16" id="KW-1185">Reference proteome</keyword>
<keyword evidence="10 13" id="KW-0460">Magnesium</keyword>
<gene>
    <name evidence="15" type="ORF">H0266_05620</name>
</gene>
<dbReference type="NCBIfam" id="TIGR00177">
    <property type="entry name" value="molyb_syn"/>
    <property type="match status" value="1"/>
</dbReference>
<keyword evidence="7 13" id="KW-0500">Molybdenum</keyword>
<comment type="caution">
    <text evidence="15">The sequence shown here is derived from an EMBL/GenBank/DDBJ whole genome shotgun (WGS) entry which is preliminary data.</text>
</comment>
<evidence type="ECO:0000256" key="4">
    <source>
        <dbReference type="ARBA" id="ARBA00010763"/>
    </source>
</evidence>
<reference evidence="15 16" key="1">
    <citation type="journal article" date="2004" name="Extremophiles">
        <title>Halobacillus locisalis sp. nov., a halophilic bacterium isolated from a marine solar saltern of the Yellow Sea in Korea.</title>
        <authorList>
            <person name="Yoon J.H."/>
            <person name="Kang K.H."/>
            <person name="Oh T.K."/>
            <person name="Park Y.H."/>
        </authorList>
    </citation>
    <scope>NUCLEOTIDE SEQUENCE [LARGE SCALE GENOMIC DNA]</scope>
    <source>
        <strain evidence="15 16">KCTC 3788</strain>
    </source>
</reference>
<accession>A0A838CQJ2</accession>
<dbReference type="InterPro" id="IPR036135">
    <property type="entry name" value="MoeA_linker/N_sf"/>
</dbReference>
<dbReference type="InterPro" id="IPR036688">
    <property type="entry name" value="MoeA_C_domain_IV_sf"/>
</dbReference>
<dbReference type="AlphaFoldDB" id="A0A838CQJ2"/>
<dbReference type="CDD" id="cd00887">
    <property type="entry name" value="MoeA"/>
    <property type="match status" value="1"/>
</dbReference>
<dbReference type="Gene3D" id="3.40.980.10">
    <property type="entry name" value="MoaB/Mog-like domain"/>
    <property type="match status" value="1"/>
</dbReference>
<evidence type="ECO:0000256" key="10">
    <source>
        <dbReference type="ARBA" id="ARBA00022842"/>
    </source>
</evidence>
<evidence type="ECO:0000256" key="1">
    <source>
        <dbReference type="ARBA" id="ARBA00001946"/>
    </source>
</evidence>
<evidence type="ECO:0000256" key="6">
    <source>
        <dbReference type="ARBA" id="ARBA00021108"/>
    </source>
</evidence>
<sequence>MNLHRTPIAATDAVQAVMKHRKKGRKENVPLSECFGRILGEDLIATHPVPPFHKSPYDGFAFRSQDTKELSRDQPGHFIVNETVPAGHRAEHSIEKGQAVRIMTGAEIPDGADCVAMFEICQTYEEGNRSYVTLKRPLQPNQNIIEKGSETKEKEVLVESGAYINPGVQALLATFGYAEPLVFTKPKIGVFATGTELLDVEEELQPGKIRNSNAFMILSQIERSGGNGVYLGKLDDDFETCYQAVSNALDHVDALLTTGGVSVGDYDLMPDIYQKLEADVLFNKVAMRPGSVTTVAKVEDKLLFGLSGNPSACYVGFELFAFPIIQSFVGRNQMYHQRITATLGKDFKKPNPFTRFVRGFISYERGNVYVYPTGMDKSAVVSSLAKTNVLIMLRGGTRGYEKGDAVEAIMLDDQQRQVEF</sequence>
<evidence type="ECO:0000313" key="15">
    <source>
        <dbReference type="EMBL" id="MBA2174382.1"/>
    </source>
</evidence>
<dbReference type="GO" id="GO:0006777">
    <property type="term" value="P:Mo-molybdopterin cofactor biosynthetic process"/>
    <property type="evidence" value="ECO:0007669"/>
    <property type="project" value="UniProtKB-UniRule"/>
</dbReference>
<dbReference type="EMBL" id="JACEFG010000001">
    <property type="protein sequence ID" value="MBA2174382.1"/>
    <property type="molecule type" value="Genomic_DNA"/>
</dbReference>
<name>A0A838CQJ2_9BACI</name>
<dbReference type="FunFam" id="3.40.980.10:FF:000004">
    <property type="entry name" value="Molybdopterin molybdenumtransferase"/>
    <property type="match status" value="1"/>
</dbReference>
<comment type="catalytic activity">
    <reaction evidence="12">
        <text>adenylyl-molybdopterin + molybdate = Mo-molybdopterin + AMP + H(+)</text>
        <dbReference type="Rhea" id="RHEA:35047"/>
        <dbReference type="ChEBI" id="CHEBI:15378"/>
        <dbReference type="ChEBI" id="CHEBI:36264"/>
        <dbReference type="ChEBI" id="CHEBI:62727"/>
        <dbReference type="ChEBI" id="CHEBI:71302"/>
        <dbReference type="ChEBI" id="CHEBI:456215"/>
        <dbReference type="EC" id="2.10.1.1"/>
    </reaction>
</comment>
<dbReference type="InterPro" id="IPR005110">
    <property type="entry name" value="MoeA_linker/N"/>
</dbReference>
<organism evidence="15 16">
    <name type="scientific">Halobacillus locisalis</name>
    <dbReference type="NCBI Taxonomy" id="220753"/>
    <lineage>
        <taxon>Bacteria</taxon>
        <taxon>Bacillati</taxon>
        <taxon>Bacillota</taxon>
        <taxon>Bacilli</taxon>
        <taxon>Bacillales</taxon>
        <taxon>Bacillaceae</taxon>
        <taxon>Halobacillus</taxon>
    </lineage>
</organism>
<dbReference type="GO" id="GO:0005829">
    <property type="term" value="C:cytosol"/>
    <property type="evidence" value="ECO:0007669"/>
    <property type="project" value="TreeGrafter"/>
</dbReference>
<evidence type="ECO:0000259" key="14">
    <source>
        <dbReference type="SMART" id="SM00852"/>
    </source>
</evidence>
<dbReference type="InterPro" id="IPR005111">
    <property type="entry name" value="MoeA_C_domain_IV"/>
</dbReference>
<dbReference type="Gene3D" id="3.90.105.10">
    <property type="entry name" value="Molybdopterin biosynthesis moea protein, domain 2"/>
    <property type="match status" value="1"/>
</dbReference>
<evidence type="ECO:0000256" key="11">
    <source>
        <dbReference type="ARBA" id="ARBA00023150"/>
    </source>
</evidence>
<dbReference type="Pfam" id="PF00994">
    <property type="entry name" value="MoCF_biosynth"/>
    <property type="match status" value="1"/>
</dbReference>
<comment type="function">
    <text evidence="2 13">Catalyzes the insertion of molybdate into adenylated molybdopterin with the concomitant release of AMP.</text>
</comment>
<dbReference type="SUPFAM" id="SSF63867">
    <property type="entry name" value="MoeA C-terminal domain-like"/>
    <property type="match status" value="1"/>
</dbReference>
<dbReference type="Gene3D" id="2.170.190.11">
    <property type="entry name" value="Molybdopterin biosynthesis moea protein, domain 3"/>
    <property type="match status" value="1"/>
</dbReference>
<dbReference type="PANTHER" id="PTHR10192:SF5">
    <property type="entry name" value="GEPHYRIN"/>
    <property type="match status" value="1"/>
</dbReference>
<keyword evidence="11 13" id="KW-0501">Molybdenum cofactor biosynthesis</keyword>
<evidence type="ECO:0000256" key="9">
    <source>
        <dbReference type="ARBA" id="ARBA00022723"/>
    </source>
</evidence>
<dbReference type="SUPFAM" id="SSF53218">
    <property type="entry name" value="Molybdenum cofactor biosynthesis proteins"/>
    <property type="match status" value="1"/>
</dbReference>
<dbReference type="InterPro" id="IPR036425">
    <property type="entry name" value="MoaB/Mog-like_dom_sf"/>
</dbReference>
<dbReference type="UniPathway" id="UPA00344"/>
<comment type="cofactor">
    <cofactor evidence="1 13">
        <name>Mg(2+)</name>
        <dbReference type="ChEBI" id="CHEBI:18420"/>
    </cofactor>
</comment>
<dbReference type="InterPro" id="IPR038987">
    <property type="entry name" value="MoeA-like"/>
</dbReference>